<keyword evidence="2" id="KW-0732">Signal</keyword>
<organism evidence="3 4">
    <name type="scientific">Corchorus capsularis</name>
    <name type="common">Jute</name>
    <dbReference type="NCBI Taxonomy" id="210143"/>
    <lineage>
        <taxon>Eukaryota</taxon>
        <taxon>Viridiplantae</taxon>
        <taxon>Streptophyta</taxon>
        <taxon>Embryophyta</taxon>
        <taxon>Tracheophyta</taxon>
        <taxon>Spermatophyta</taxon>
        <taxon>Magnoliopsida</taxon>
        <taxon>eudicotyledons</taxon>
        <taxon>Gunneridae</taxon>
        <taxon>Pentapetalae</taxon>
        <taxon>rosids</taxon>
        <taxon>malvids</taxon>
        <taxon>Malvales</taxon>
        <taxon>Malvaceae</taxon>
        <taxon>Grewioideae</taxon>
        <taxon>Apeibeae</taxon>
        <taxon>Corchorus</taxon>
    </lineage>
</organism>
<dbReference type="Gramene" id="OMO86900">
    <property type="protein sequence ID" value="OMO86900"/>
    <property type="gene ID" value="CCACVL1_09399"/>
</dbReference>
<dbReference type="OMA" id="TQGGRDM"/>
<reference evidence="3 4" key="1">
    <citation type="submission" date="2013-09" db="EMBL/GenBank/DDBJ databases">
        <title>Corchorus capsularis genome sequencing.</title>
        <authorList>
            <person name="Alam M."/>
            <person name="Haque M.S."/>
            <person name="Islam M.S."/>
            <person name="Emdad E.M."/>
            <person name="Islam M.M."/>
            <person name="Ahmed B."/>
            <person name="Halim A."/>
            <person name="Hossen Q.M.M."/>
            <person name="Hossain M.Z."/>
            <person name="Ahmed R."/>
            <person name="Khan M.M."/>
            <person name="Islam R."/>
            <person name="Rashid M.M."/>
            <person name="Khan S.A."/>
            <person name="Rahman M.S."/>
            <person name="Alam M."/>
        </authorList>
    </citation>
    <scope>NUCLEOTIDE SEQUENCE [LARGE SCALE GENOMIC DNA]</scope>
    <source>
        <strain evidence="4">cv. CVL-1</strain>
        <tissue evidence="3">Whole seedling</tissue>
    </source>
</reference>
<dbReference type="EMBL" id="AWWV01009373">
    <property type="protein sequence ID" value="OMO86900.1"/>
    <property type="molecule type" value="Genomic_DNA"/>
</dbReference>
<keyword evidence="4" id="KW-1185">Reference proteome</keyword>
<evidence type="ECO:0000313" key="3">
    <source>
        <dbReference type="EMBL" id="OMO86900.1"/>
    </source>
</evidence>
<gene>
    <name evidence="3" type="ORF">CCACVL1_09399</name>
</gene>
<proteinExistence type="predicted"/>
<evidence type="ECO:0000256" key="2">
    <source>
        <dbReference type="SAM" id="SignalP"/>
    </source>
</evidence>
<feature type="signal peptide" evidence="2">
    <location>
        <begin position="1"/>
        <end position="27"/>
    </location>
</feature>
<dbReference type="AlphaFoldDB" id="A0A1R3IWJ2"/>
<accession>A0A1R3IWJ2</accession>
<protein>
    <submittedName>
        <fullName evidence="3">Uncharacterized protein</fullName>
    </submittedName>
</protein>
<name>A0A1R3IWJ2_COCAP</name>
<sequence>MERKIAASNKATLVLVLFLMATLLTQGARDTPLPLPVNDQVSTLGYKQTLFPLFFPFFPFFKLPFFPFPLHDAPTAQAEAAQLNANAKQTEGDGTAAIDQSP</sequence>
<feature type="region of interest" description="Disordered" evidence="1">
    <location>
        <begin position="83"/>
        <end position="102"/>
    </location>
</feature>
<evidence type="ECO:0000313" key="4">
    <source>
        <dbReference type="Proteomes" id="UP000188268"/>
    </source>
</evidence>
<feature type="chain" id="PRO_5012232751" evidence="2">
    <location>
        <begin position="28"/>
        <end position="102"/>
    </location>
</feature>
<comment type="caution">
    <text evidence="3">The sequence shown here is derived from an EMBL/GenBank/DDBJ whole genome shotgun (WGS) entry which is preliminary data.</text>
</comment>
<evidence type="ECO:0000256" key="1">
    <source>
        <dbReference type="SAM" id="MobiDB-lite"/>
    </source>
</evidence>
<dbReference type="Proteomes" id="UP000188268">
    <property type="component" value="Unassembled WGS sequence"/>
</dbReference>